<evidence type="ECO:0000313" key="1">
    <source>
        <dbReference type="EMBL" id="CAA6815422.1"/>
    </source>
</evidence>
<dbReference type="EMBL" id="CACVAS010000068">
    <property type="protein sequence ID" value="CAA6815422.1"/>
    <property type="molecule type" value="Genomic_DNA"/>
</dbReference>
<feature type="non-terminal residue" evidence="1">
    <location>
        <position position="46"/>
    </location>
</feature>
<name>A0A6S6TIS7_9BACT</name>
<dbReference type="AlphaFoldDB" id="A0A6S6TIS7"/>
<proteinExistence type="predicted"/>
<evidence type="ECO:0008006" key="2">
    <source>
        <dbReference type="Google" id="ProtNLM"/>
    </source>
</evidence>
<organism evidence="1">
    <name type="scientific">uncultured Sulfurovum sp</name>
    <dbReference type="NCBI Taxonomy" id="269237"/>
    <lineage>
        <taxon>Bacteria</taxon>
        <taxon>Pseudomonadati</taxon>
        <taxon>Campylobacterota</taxon>
        <taxon>Epsilonproteobacteria</taxon>
        <taxon>Campylobacterales</taxon>
        <taxon>Sulfurovaceae</taxon>
        <taxon>Sulfurovum</taxon>
        <taxon>environmental samples</taxon>
    </lineage>
</organism>
<sequence length="46" mass="5302">MEVKKNVLDNLESEVRGYCRNFNPLFKSASGSLMVDSNDNQYIDFL</sequence>
<gene>
    <name evidence="1" type="ORF">HELGO_WM91902</name>
</gene>
<reference evidence="1" key="1">
    <citation type="submission" date="2020-01" db="EMBL/GenBank/DDBJ databases">
        <authorList>
            <person name="Meier V. D."/>
            <person name="Meier V D."/>
        </authorList>
    </citation>
    <scope>NUCLEOTIDE SEQUENCE</scope>
    <source>
        <strain evidence="1">HLG_WM_MAG_01</strain>
    </source>
</reference>
<protein>
    <recommendedName>
        <fullName evidence="2">Diaminobutyrate--2-oxoglutarate transaminase</fullName>
    </recommendedName>
</protein>
<accession>A0A6S6TIS7</accession>